<dbReference type="PANTHER" id="PTHR43204">
    <property type="entry name" value="ABC TRANSPORTER I FAMILY MEMBER 6, CHLOROPLASTIC"/>
    <property type="match status" value="1"/>
</dbReference>
<reference evidence="5" key="2">
    <citation type="journal article" date="2021" name="Microbiome">
        <title>Successional dynamics and alternative stable states in a saline activated sludge microbial community over 9 years.</title>
        <authorList>
            <person name="Wang Y."/>
            <person name="Ye J."/>
            <person name="Ju F."/>
            <person name="Liu L."/>
            <person name="Boyd J.A."/>
            <person name="Deng Y."/>
            <person name="Parks D.H."/>
            <person name="Jiang X."/>
            <person name="Yin X."/>
            <person name="Woodcroft B.J."/>
            <person name="Tyson G.W."/>
            <person name="Hugenholtz P."/>
            <person name="Polz M.F."/>
            <person name="Zhang T."/>
        </authorList>
    </citation>
    <scope>NUCLEOTIDE SEQUENCE</scope>
    <source>
        <strain evidence="5">HKST-UBA09</strain>
    </source>
</reference>
<organism evidence="5 6">
    <name type="scientific">Candidatus Dojkabacteria bacterium</name>
    <dbReference type="NCBI Taxonomy" id="2099670"/>
    <lineage>
        <taxon>Bacteria</taxon>
        <taxon>Candidatus Dojkabacteria</taxon>
    </lineage>
</organism>
<dbReference type="GO" id="GO:0016887">
    <property type="term" value="F:ATP hydrolysis activity"/>
    <property type="evidence" value="ECO:0007669"/>
    <property type="project" value="InterPro"/>
</dbReference>
<evidence type="ECO:0000313" key="6">
    <source>
        <dbReference type="Proteomes" id="UP000714915"/>
    </source>
</evidence>
<dbReference type="SUPFAM" id="SSF52540">
    <property type="entry name" value="P-loop containing nucleoside triphosphate hydrolases"/>
    <property type="match status" value="1"/>
</dbReference>
<evidence type="ECO:0000259" key="4">
    <source>
        <dbReference type="PROSITE" id="PS50893"/>
    </source>
</evidence>
<dbReference type="Pfam" id="PF00005">
    <property type="entry name" value="ABC_tran"/>
    <property type="match status" value="1"/>
</dbReference>
<gene>
    <name evidence="5" type="primary">sufC</name>
    <name evidence="5" type="ORF">KC669_03965</name>
</gene>
<dbReference type="Gene3D" id="3.40.50.300">
    <property type="entry name" value="P-loop containing nucleotide triphosphate hydrolases"/>
    <property type="match status" value="1"/>
</dbReference>
<comment type="caution">
    <text evidence="5">The sequence shown here is derived from an EMBL/GenBank/DDBJ whole genome shotgun (WGS) entry which is preliminary data.</text>
</comment>
<feature type="domain" description="ABC transporter" evidence="4">
    <location>
        <begin position="2"/>
        <end position="224"/>
    </location>
</feature>
<dbReference type="Proteomes" id="UP000714915">
    <property type="component" value="Unassembled WGS sequence"/>
</dbReference>
<comment type="similarity">
    <text evidence="1">Belongs to the ABC transporter superfamily. Ycf16 family.</text>
</comment>
<dbReference type="PROSITE" id="PS50893">
    <property type="entry name" value="ABC_TRANSPORTER_2"/>
    <property type="match status" value="1"/>
</dbReference>
<dbReference type="EMBL" id="JAGQLF010000058">
    <property type="protein sequence ID" value="MCA9387163.1"/>
    <property type="molecule type" value="Genomic_DNA"/>
</dbReference>
<sequence>MLNINNLSVLNADSQIKILDDISLKAGTGEVIYIFGSNGSGKSTLLSTLMGDPQFEISAGNIVFENNDITESSPTDRSIAGMFLASQHPIELPGVSMKQYLRLIYNIHHKEKLPVFKFREVLKDTAEKINYPKELLDRNVNEGFSGGEKKKTEILQMLLLEPKIIMLDEIDSGLDTKSRKSIFEALKVFRTENKKTIWLIVSHYDEIKEYLKPTKEFEIVKGKLH</sequence>
<dbReference type="InterPro" id="IPR003593">
    <property type="entry name" value="AAA+_ATPase"/>
</dbReference>
<dbReference type="InterPro" id="IPR010230">
    <property type="entry name" value="FeS-cluster_ATPase_SufC"/>
</dbReference>
<dbReference type="GO" id="GO:0005524">
    <property type="term" value="F:ATP binding"/>
    <property type="evidence" value="ECO:0007669"/>
    <property type="project" value="UniProtKB-KW"/>
</dbReference>
<dbReference type="PANTHER" id="PTHR43204:SF1">
    <property type="entry name" value="ABC TRANSPORTER I FAMILY MEMBER 6, CHLOROPLASTIC"/>
    <property type="match status" value="1"/>
</dbReference>
<accession>A0A955RMA6</accession>
<evidence type="ECO:0000256" key="1">
    <source>
        <dbReference type="ARBA" id="ARBA00006216"/>
    </source>
</evidence>
<keyword evidence="3" id="KW-0067">ATP-binding</keyword>
<name>A0A955RMA6_9BACT</name>
<dbReference type="AlphaFoldDB" id="A0A955RMA6"/>
<proteinExistence type="inferred from homology"/>
<dbReference type="InterPro" id="IPR027417">
    <property type="entry name" value="P-loop_NTPase"/>
</dbReference>
<dbReference type="NCBIfam" id="TIGR01978">
    <property type="entry name" value="sufC"/>
    <property type="match status" value="1"/>
</dbReference>
<evidence type="ECO:0000256" key="3">
    <source>
        <dbReference type="ARBA" id="ARBA00022840"/>
    </source>
</evidence>
<evidence type="ECO:0000256" key="2">
    <source>
        <dbReference type="ARBA" id="ARBA00022741"/>
    </source>
</evidence>
<dbReference type="SMART" id="SM00382">
    <property type="entry name" value="AAA"/>
    <property type="match status" value="1"/>
</dbReference>
<evidence type="ECO:0000313" key="5">
    <source>
        <dbReference type="EMBL" id="MCA9387163.1"/>
    </source>
</evidence>
<dbReference type="InterPro" id="IPR003439">
    <property type="entry name" value="ABC_transporter-like_ATP-bd"/>
</dbReference>
<keyword evidence="2" id="KW-0547">Nucleotide-binding</keyword>
<protein>
    <submittedName>
        <fullName evidence="5">Fe-S cluster assembly ATPase SufC</fullName>
    </submittedName>
</protein>
<reference evidence="5" key="1">
    <citation type="submission" date="2020-04" db="EMBL/GenBank/DDBJ databases">
        <authorList>
            <person name="Zhang T."/>
        </authorList>
    </citation>
    <scope>NUCLEOTIDE SEQUENCE</scope>
    <source>
        <strain evidence="5">HKST-UBA09</strain>
    </source>
</reference>